<reference evidence="2 3" key="1">
    <citation type="submission" date="2023-07" db="EMBL/GenBank/DDBJ databases">
        <title>Identification of four novel Pseudomonas species associated with bacterial leaf spot of cucurbits.</title>
        <authorList>
            <person name="Fullem K.R."/>
        </authorList>
    </citation>
    <scope>NUCLEOTIDE SEQUENCE [LARGE SCALE GENOMIC DNA]</scope>
    <source>
        <strain evidence="2 3">KFB 138</strain>
    </source>
</reference>
<feature type="transmembrane region" description="Helical" evidence="1">
    <location>
        <begin position="126"/>
        <end position="149"/>
    </location>
</feature>
<protein>
    <submittedName>
        <fullName evidence="2">Uncharacterized protein</fullName>
    </submittedName>
</protein>
<feature type="transmembrane region" description="Helical" evidence="1">
    <location>
        <begin position="38"/>
        <end position="56"/>
    </location>
</feature>
<dbReference type="EMBL" id="JAUQOO010000015">
    <property type="protein sequence ID" value="MDO7928784.1"/>
    <property type="molecule type" value="Genomic_DNA"/>
</dbReference>
<name>A0ABT9CTF6_9PSED</name>
<keyword evidence="1" id="KW-0472">Membrane</keyword>
<feature type="transmembrane region" description="Helical" evidence="1">
    <location>
        <begin position="161"/>
        <end position="178"/>
    </location>
</feature>
<keyword evidence="1" id="KW-0812">Transmembrane</keyword>
<evidence type="ECO:0000256" key="1">
    <source>
        <dbReference type="SAM" id="Phobius"/>
    </source>
</evidence>
<proteinExistence type="predicted"/>
<sequence>MNDLSYQSIIISLCILFFLPSLWAKSRWSGDGYSGDRFLIAFIYNFIFSALHWQLVQTTEVPFSGTPASPLLQWFSIFMAVAHIISLPRESLPKRWFSRKASLPISFNPQYSYTLKSPITDFLSPLFSLLIPSICCATFYSGLICLALIEFIDVDIFYRKIIFGTLWIILFGIFLYGLHAERKKRGYL</sequence>
<keyword evidence="3" id="KW-1185">Reference proteome</keyword>
<dbReference type="Proteomes" id="UP001223016">
    <property type="component" value="Unassembled WGS sequence"/>
</dbReference>
<evidence type="ECO:0000313" key="3">
    <source>
        <dbReference type="Proteomes" id="UP001223016"/>
    </source>
</evidence>
<feature type="transmembrane region" description="Helical" evidence="1">
    <location>
        <begin position="68"/>
        <end position="87"/>
    </location>
</feature>
<organism evidence="2 3">
    <name type="scientific">Pseudomonas serbiensis</name>
    <dbReference type="NCBI Taxonomy" id="3064350"/>
    <lineage>
        <taxon>Bacteria</taxon>
        <taxon>Pseudomonadati</taxon>
        <taxon>Pseudomonadota</taxon>
        <taxon>Gammaproteobacteria</taxon>
        <taxon>Pseudomonadales</taxon>
        <taxon>Pseudomonadaceae</taxon>
        <taxon>Pseudomonas</taxon>
    </lineage>
</organism>
<accession>A0ABT9CTF6</accession>
<gene>
    <name evidence="2" type="ORF">Q6A51_18520</name>
</gene>
<keyword evidence="1" id="KW-1133">Transmembrane helix</keyword>
<evidence type="ECO:0000313" key="2">
    <source>
        <dbReference type="EMBL" id="MDO7928784.1"/>
    </source>
</evidence>
<feature type="transmembrane region" description="Helical" evidence="1">
    <location>
        <begin position="6"/>
        <end position="26"/>
    </location>
</feature>
<dbReference type="RefSeq" id="WP_304575437.1">
    <property type="nucleotide sequence ID" value="NZ_JAUQOO010000015.1"/>
</dbReference>
<comment type="caution">
    <text evidence="2">The sequence shown here is derived from an EMBL/GenBank/DDBJ whole genome shotgun (WGS) entry which is preliminary data.</text>
</comment>